<reference evidence="1 2" key="1">
    <citation type="submission" date="2016-10" db="EMBL/GenBank/DDBJ databases">
        <authorList>
            <person name="de Groot N.N."/>
        </authorList>
    </citation>
    <scope>NUCLEOTIDE SEQUENCE [LARGE SCALE GENOMIC DNA]</scope>
    <source>
        <strain evidence="1 2">KH1P1</strain>
    </source>
</reference>
<evidence type="ECO:0000313" key="2">
    <source>
        <dbReference type="Proteomes" id="UP000199820"/>
    </source>
</evidence>
<evidence type="ECO:0000313" key="1">
    <source>
        <dbReference type="EMBL" id="SET92444.1"/>
    </source>
</evidence>
<name>A0A1I0I7E4_9FIRM</name>
<dbReference type="STRING" id="1526.SAMN02910262_01451"/>
<accession>A0A1I0I7E4</accession>
<dbReference type="InterPro" id="IPR024523">
    <property type="entry name" value="DUF3793"/>
</dbReference>
<dbReference type="EMBL" id="FOIL01000070">
    <property type="protein sequence ID" value="SET92444.1"/>
    <property type="molecule type" value="Genomic_DNA"/>
</dbReference>
<proteinExistence type="predicted"/>
<keyword evidence="2" id="KW-1185">Reference proteome</keyword>
<gene>
    <name evidence="1" type="ORF">SAMN04487771_107014</name>
</gene>
<protein>
    <recommendedName>
        <fullName evidence="3">DUF3793 family protein</fullName>
    </recommendedName>
</protein>
<sequence length="189" mass="21573">MDSIFEKLLVEHCAPALCGLKAANLFRVNGMDGLTVCRIIECWNRKLNPCGISMQIVKQCGTDSFLVYVWRRKWLSHLLSGAKTREFLQTQGYRVDCDVNEMIRQLTIRLVRSENFPHEIGVFLGYPLTDVLGFIRNRGKNYTCAGYWKSYSGNAERAKKGFEAYMNCFRTCMDAYKHGVGVMQMVSAA</sequence>
<organism evidence="1 2">
    <name type="scientific">[Clostridium] aminophilum</name>
    <dbReference type="NCBI Taxonomy" id="1526"/>
    <lineage>
        <taxon>Bacteria</taxon>
        <taxon>Bacillati</taxon>
        <taxon>Bacillota</taxon>
        <taxon>Clostridia</taxon>
        <taxon>Lachnospirales</taxon>
        <taxon>Lachnospiraceae</taxon>
    </lineage>
</organism>
<dbReference type="Pfam" id="PF12672">
    <property type="entry name" value="DUF3793"/>
    <property type="match status" value="1"/>
</dbReference>
<evidence type="ECO:0008006" key="3">
    <source>
        <dbReference type="Google" id="ProtNLM"/>
    </source>
</evidence>
<dbReference type="Proteomes" id="UP000199820">
    <property type="component" value="Unassembled WGS sequence"/>
</dbReference>
<dbReference type="AlphaFoldDB" id="A0A1I0I7E4"/>